<comment type="function">
    <text evidence="3">Binds amino acids.</text>
</comment>
<dbReference type="Gene3D" id="3.30.70.260">
    <property type="match status" value="2"/>
</dbReference>
<feature type="domain" description="ACT" evidence="4">
    <location>
        <begin position="120"/>
        <end position="207"/>
    </location>
</feature>
<sequence>MDDDEYAKLFRRMNPPRVVIDNNASDDATVIQVDSVNKQGTLLEVVQVLTDMNLVIKKAYISSDGGWFMDVFKVIHQDGNKITDTQLLDFIQMRIERNAGWFIPPLRSSVGVMPSDEYTTIELAGTDRPGLLSEVSAVLTDLHCNVVNAEIWTHNTRAAAVIHATDNTTNSAITDPLRLSTIKHLLCNVVRTNSGSRAAKTVFSSCSDTHRERRLHQIMFDDRDYEGVVKRPRTSRPCVTLTNIDKDYTVVTMRSKDRPKLVFDVVCTLTDMQYVVFHGMVSTEPLEAYQEFYIRHVDGLPINSEAEQERVIQCLEAAIERRTSEGLELELSAEDRIGLLSDITRTFRENSLTIVRAEISTREGKAKDTFYVTDVTGSAVESKIVESIRKEIGVSKLKVKECSVLGTSSRGSQETTMGYLLSNIFKCKPLQ</sequence>
<feature type="domain" description="ACT" evidence="4">
    <location>
        <begin position="328"/>
        <end position="404"/>
    </location>
</feature>
<feature type="domain" description="ACT" evidence="4">
    <location>
        <begin position="30"/>
        <end position="110"/>
    </location>
</feature>
<evidence type="ECO:0000259" key="4">
    <source>
        <dbReference type="PROSITE" id="PS51671"/>
    </source>
</evidence>
<dbReference type="Pfam" id="PF01842">
    <property type="entry name" value="ACT"/>
    <property type="match status" value="2"/>
</dbReference>
<protein>
    <recommendedName>
        <fullName evidence="3">ACT domain-containing protein ACR</fullName>
    </recommendedName>
    <alternativeName>
        <fullName evidence="3">Protein ACT DOMAIN REPEATS</fullName>
    </alternativeName>
</protein>
<organism evidence="5">
    <name type="scientific">Brassica oleracea</name>
    <name type="common">Wild cabbage</name>
    <dbReference type="NCBI Taxonomy" id="3712"/>
    <lineage>
        <taxon>Eukaryota</taxon>
        <taxon>Viridiplantae</taxon>
        <taxon>Streptophyta</taxon>
        <taxon>Embryophyta</taxon>
        <taxon>Tracheophyta</taxon>
        <taxon>Spermatophyta</taxon>
        <taxon>Magnoliopsida</taxon>
        <taxon>eudicotyledons</taxon>
        <taxon>Gunneridae</taxon>
        <taxon>Pentapetalae</taxon>
        <taxon>rosids</taxon>
        <taxon>malvids</taxon>
        <taxon>Brassicales</taxon>
        <taxon>Brassicaceae</taxon>
        <taxon>Brassiceae</taxon>
        <taxon>Brassica</taxon>
    </lineage>
</organism>
<name>A0A3P6B7Y8_BRAOL</name>
<dbReference type="InterPro" id="IPR040217">
    <property type="entry name" value="ACR1-12"/>
</dbReference>
<dbReference type="FunFam" id="3.30.70.260:FF:000063">
    <property type="entry name" value="ACT domain repeat 6"/>
    <property type="match status" value="1"/>
</dbReference>
<evidence type="ECO:0000256" key="3">
    <source>
        <dbReference type="RuleBase" id="RU369043"/>
    </source>
</evidence>
<dbReference type="SUPFAM" id="SSF55021">
    <property type="entry name" value="ACT-like"/>
    <property type="match status" value="3"/>
</dbReference>
<proteinExistence type="predicted"/>
<comment type="function">
    <text evidence="2">May bind amino acids.</text>
</comment>
<evidence type="ECO:0000256" key="1">
    <source>
        <dbReference type="ARBA" id="ARBA00022737"/>
    </source>
</evidence>
<dbReference type="FunFam" id="3.30.70.260:FF:000060">
    <property type="entry name" value="ACT domain repeat 6"/>
    <property type="match status" value="1"/>
</dbReference>
<reference evidence="5" key="1">
    <citation type="submission" date="2018-11" db="EMBL/GenBank/DDBJ databases">
        <authorList>
            <consortium name="Genoscope - CEA"/>
            <person name="William W."/>
        </authorList>
    </citation>
    <scope>NUCLEOTIDE SEQUENCE</scope>
</reference>
<dbReference type="Pfam" id="PF24931">
    <property type="entry name" value="ACT_ACR9_3rd"/>
    <property type="match status" value="1"/>
</dbReference>
<accession>A0A3P6B7Y8</accession>
<keyword evidence="1 3" id="KW-0677">Repeat</keyword>
<dbReference type="CDD" id="cd04897">
    <property type="entry name" value="ACT_ACR_3"/>
    <property type="match status" value="1"/>
</dbReference>
<dbReference type="PROSITE" id="PS51671">
    <property type="entry name" value="ACT"/>
    <property type="match status" value="3"/>
</dbReference>
<dbReference type="AlphaFoldDB" id="A0A3P6B7Y8"/>
<dbReference type="GO" id="GO:0016597">
    <property type="term" value="F:amino acid binding"/>
    <property type="evidence" value="ECO:0007669"/>
    <property type="project" value="UniProtKB-UniRule"/>
</dbReference>
<dbReference type="PANTHER" id="PTHR31096">
    <property type="entry name" value="ACT DOMAIN-CONTAINING PROTEIN ACR4-RELATED"/>
    <property type="match status" value="1"/>
</dbReference>
<dbReference type="InterPro" id="IPR045865">
    <property type="entry name" value="ACT-like_dom_sf"/>
</dbReference>
<dbReference type="PANTHER" id="PTHR31096:SF55">
    <property type="entry name" value="ACT DOMAIN-CONTAINING PROTEIN ACR6"/>
    <property type="match status" value="1"/>
</dbReference>
<evidence type="ECO:0000256" key="2">
    <source>
        <dbReference type="ARBA" id="ARBA00059550"/>
    </source>
</evidence>
<dbReference type="EMBL" id="LR031872">
    <property type="protein sequence ID" value="VDC92168.1"/>
    <property type="molecule type" value="Genomic_DNA"/>
</dbReference>
<gene>
    <name evidence="5" type="ORF">BOLC3T16203H</name>
</gene>
<evidence type="ECO:0000313" key="5">
    <source>
        <dbReference type="EMBL" id="VDC92168.1"/>
    </source>
</evidence>
<dbReference type="CDD" id="cd04925">
    <property type="entry name" value="ACT_ACR_2"/>
    <property type="match status" value="1"/>
</dbReference>
<dbReference type="InterPro" id="IPR002912">
    <property type="entry name" value="ACT_dom"/>
</dbReference>